<dbReference type="Proteomes" id="UP000187412">
    <property type="component" value="Unassembled WGS sequence"/>
</dbReference>
<sequence>MNKIKDYDLPSVRLSAGMYALAKLSAAGLTFMLVSLLMLFFPHEGGVPEGWPISVPYAIYAYGLPAALLADLLLRMFRSSSLGPSLVLYAAAGFGAGLWLASEQGGEAMTCGIYGIAVLLVFRLAQVAGERQPLLLPVFALFIPLLCLLLL</sequence>
<comment type="caution">
    <text evidence="2">The sequence shown here is derived from an EMBL/GenBank/DDBJ whole genome shotgun (WGS) entry which is preliminary data.</text>
</comment>
<dbReference type="EMBL" id="MPTB01000052">
    <property type="protein sequence ID" value="OMD40266.1"/>
    <property type="molecule type" value="Genomic_DNA"/>
</dbReference>
<feature type="transmembrane region" description="Helical" evidence="1">
    <location>
        <begin position="134"/>
        <end position="150"/>
    </location>
</feature>
<dbReference type="RefSeq" id="WP_038585218.1">
    <property type="nucleotide sequence ID" value="NZ_MPTB01000052.1"/>
</dbReference>
<gene>
    <name evidence="2" type="ORF">BSK56_28885</name>
</gene>
<keyword evidence="3" id="KW-1185">Reference proteome</keyword>
<keyword evidence="1" id="KW-0472">Membrane</keyword>
<evidence type="ECO:0000313" key="3">
    <source>
        <dbReference type="Proteomes" id="UP000187412"/>
    </source>
</evidence>
<accession>A0ABX3H1J7</accession>
<reference evidence="2 3" key="1">
    <citation type="submission" date="2016-10" db="EMBL/GenBank/DDBJ databases">
        <title>Paenibacillus species isolates.</title>
        <authorList>
            <person name="Beno S.M."/>
        </authorList>
    </citation>
    <scope>NUCLEOTIDE SEQUENCE [LARGE SCALE GENOMIC DNA]</scope>
    <source>
        <strain evidence="2 3">FSL H7-0744</strain>
    </source>
</reference>
<feature type="transmembrane region" description="Helical" evidence="1">
    <location>
        <begin position="108"/>
        <end position="125"/>
    </location>
</feature>
<proteinExistence type="predicted"/>
<keyword evidence="1" id="KW-0812">Transmembrane</keyword>
<evidence type="ECO:0000313" key="2">
    <source>
        <dbReference type="EMBL" id="OMD40266.1"/>
    </source>
</evidence>
<feature type="transmembrane region" description="Helical" evidence="1">
    <location>
        <begin position="53"/>
        <end position="74"/>
    </location>
</feature>
<organism evidence="2 3">
    <name type="scientific">Paenibacillus borealis</name>
    <dbReference type="NCBI Taxonomy" id="160799"/>
    <lineage>
        <taxon>Bacteria</taxon>
        <taxon>Bacillati</taxon>
        <taxon>Bacillota</taxon>
        <taxon>Bacilli</taxon>
        <taxon>Bacillales</taxon>
        <taxon>Paenibacillaceae</taxon>
        <taxon>Paenibacillus</taxon>
    </lineage>
</organism>
<protein>
    <submittedName>
        <fullName evidence="2">Uncharacterized protein</fullName>
    </submittedName>
</protein>
<name>A0ABX3H1J7_PAEBO</name>
<feature type="transmembrane region" description="Helical" evidence="1">
    <location>
        <begin position="86"/>
        <end position="102"/>
    </location>
</feature>
<evidence type="ECO:0000256" key="1">
    <source>
        <dbReference type="SAM" id="Phobius"/>
    </source>
</evidence>
<feature type="transmembrane region" description="Helical" evidence="1">
    <location>
        <begin position="21"/>
        <end position="41"/>
    </location>
</feature>
<keyword evidence="1" id="KW-1133">Transmembrane helix</keyword>